<reference evidence="1 2" key="1">
    <citation type="submission" date="2024-09" db="EMBL/GenBank/DDBJ databases">
        <authorList>
            <person name="Lee S.D."/>
        </authorList>
    </citation>
    <scope>NUCLEOTIDE SEQUENCE [LARGE SCALE GENOMIC DNA]</scope>
    <source>
        <strain evidence="1 2">N8-3</strain>
    </source>
</reference>
<comment type="caution">
    <text evidence="1">The sequence shown here is derived from an EMBL/GenBank/DDBJ whole genome shotgun (WGS) entry which is preliminary data.</text>
</comment>
<accession>A0ABV6VYA0</accession>
<organism evidence="1 2">
    <name type="scientific">Streptacidiphilus cavernicola</name>
    <dbReference type="NCBI Taxonomy" id="3342716"/>
    <lineage>
        <taxon>Bacteria</taxon>
        <taxon>Bacillati</taxon>
        <taxon>Actinomycetota</taxon>
        <taxon>Actinomycetes</taxon>
        <taxon>Kitasatosporales</taxon>
        <taxon>Streptomycetaceae</taxon>
        <taxon>Streptacidiphilus</taxon>
    </lineage>
</organism>
<dbReference type="RefSeq" id="WP_380537478.1">
    <property type="nucleotide sequence ID" value="NZ_JBHFAB010000013.1"/>
</dbReference>
<protein>
    <recommendedName>
        <fullName evidence="3">WYL domain-containing protein</fullName>
    </recommendedName>
</protein>
<sequence>MTGELAPALTRRVGRAADAHARALRAAAADALHVQRAFGAVVGFTDRSREIPGYPAPRWVLESVDRGWLRYGRGDRVEITGAGRAELADYDVYKAEAYEV</sequence>
<evidence type="ECO:0008006" key="3">
    <source>
        <dbReference type="Google" id="ProtNLM"/>
    </source>
</evidence>
<evidence type="ECO:0000313" key="2">
    <source>
        <dbReference type="Proteomes" id="UP001592531"/>
    </source>
</evidence>
<name>A0ABV6VYA0_9ACTN</name>
<gene>
    <name evidence="1" type="ORF">ACEZDE_18890</name>
</gene>
<dbReference type="EMBL" id="JBHFAB010000013">
    <property type="protein sequence ID" value="MFC1418682.1"/>
    <property type="molecule type" value="Genomic_DNA"/>
</dbReference>
<evidence type="ECO:0000313" key="1">
    <source>
        <dbReference type="EMBL" id="MFC1418682.1"/>
    </source>
</evidence>
<dbReference type="Proteomes" id="UP001592531">
    <property type="component" value="Unassembled WGS sequence"/>
</dbReference>
<proteinExistence type="predicted"/>
<keyword evidence="2" id="KW-1185">Reference proteome</keyword>